<dbReference type="EMBL" id="SMFV01000001">
    <property type="protein sequence ID" value="TCK06348.1"/>
    <property type="molecule type" value="Genomic_DNA"/>
</dbReference>
<organism evidence="5 6">
    <name type="scientific">Phorcysia thermohydrogeniphila</name>
    <dbReference type="NCBI Taxonomy" id="936138"/>
    <lineage>
        <taxon>Bacteria</taxon>
        <taxon>Pseudomonadati</taxon>
        <taxon>Aquificota</taxon>
        <taxon>Aquificia</taxon>
        <taxon>Desulfurobacteriales</taxon>
        <taxon>Desulfurobacteriaceae</taxon>
        <taxon>Phorcysia</taxon>
    </lineage>
</organism>
<keyword evidence="6" id="KW-1185">Reference proteome</keyword>
<dbReference type="GO" id="GO:0003677">
    <property type="term" value="F:DNA binding"/>
    <property type="evidence" value="ECO:0007669"/>
    <property type="project" value="UniProtKB-KW"/>
</dbReference>
<reference evidence="5 6" key="1">
    <citation type="submission" date="2019-03" db="EMBL/GenBank/DDBJ databases">
        <title>Genomic Encyclopedia of Archaeal and Bacterial Type Strains, Phase II (KMG-II): from individual species to whole genera.</title>
        <authorList>
            <person name="Goeker M."/>
        </authorList>
    </citation>
    <scope>NUCLEOTIDE SEQUENCE [LARGE SCALE GENOMIC DNA]</scope>
    <source>
        <strain evidence="5 6">DSM 24425</strain>
    </source>
</reference>
<comment type="caution">
    <text evidence="5">The sequence shown here is derived from an EMBL/GenBank/DDBJ whole genome shotgun (WGS) entry which is preliminary data.</text>
</comment>
<dbReference type="InterPro" id="IPR002104">
    <property type="entry name" value="Integrase_catalytic"/>
</dbReference>
<accession>A0A4R1GEG2</accession>
<dbReference type="Proteomes" id="UP000295777">
    <property type="component" value="Unassembled WGS sequence"/>
</dbReference>
<evidence type="ECO:0000259" key="4">
    <source>
        <dbReference type="PROSITE" id="PS51898"/>
    </source>
</evidence>
<gene>
    <name evidence="5" type="ORF">CLV27_0149</name>
</gene>
<evidence type="ECO:0000313" key="6">
    <source>
        <dbReference type="Proteomes" id="UP000295777"/>
    </source>
</evidence>
<proteinExistence type="inferred from homology"/>
<dbReference type="GO" id="GO:0015074">
    <property type="term" value="P:DNA integration"/>
    <property type="evidence" value="ECO:0007669"/>
    <property type="project" value="InterPro"/>
</dbReference>
<dbReference type="OrthoDB" id="165468at2"/>
<dbReference type="AlphaFoldDB" id="A0A4R1GEG2"/>
<dbReference type="PROSITE" id="PS51898">
    <property type="entry name" value="TYR_RECOMBINASE"/>
    <property type="match status" value="1"/>
</dbReference>
<sequence>MAKGRLRLEDVPSWEEVLRLWDFVLDRFIGAGEEAEKVRRELLREGFRPIYGLREVCFFGLLFFTGCRVSELLAIRKKDVNLLKKVILIRQLKKRKGEELVREVLLPPPVEEYVREYVLREVKGEELPLFEFTRQRAWQLVRELTEKVLDRPLHPHVFRHAFAIRLLKTISNLEYVRRLLGHKDYDTLKHYLDFTIEDMKEELLSKTFGETAKQK</sequence>
<dbReference type="GO" id="GO:0006310">
    <property type="term" value="P:DNA recombination"/>
    <property type="evidence" value="ECO:0007669"/>
    <property type="project" value="UniProtKB-KW"/>
</dbReference>
<dbReference type="PANTHER" id="PTHR30349:SF41">
    <property type="entry name" value="INTEGRASE_RECOMBINASE PROTEIN MJ0367-RELATED"/>
    <property type="match status" value="1"/>
</dbReference>
<dbReference type="InterPro" id="IPR011010">
    <property type="entry name" value="DNA_brk_join_enz"/>
</dbReference>
<evidence type="ECO:0000256" key="3">
    <source>
        <dbReference type="ARBA" id="ARBA00023172"/>
    </source>
</evidence>
<dbReference type="InterPro" id="IPR050090">
    <property type="entry name" value="Tyrosine_recombinase_XerCD"/>
</dbReference>
<evidence type="ECO:0000256" key="1">
    <source>
        <dbReference type="ARBA" id="ARBA00008857"/>
    </source>
</evidence>
<dbReference type="CDD" id="cd00397">
    <property type="entry name" value="DNA_BRE_C"/>
    <property type="match status" value="1"/>
</dbReference>
<dbReference type="InterPro" id="IPR013762">
    <property type="entry name" value="Integrase-like_cat_sf"/>
</dbReference>
<dbReference type="SUPFAM" id="SSF56349">
    <property type="entry name" value="DNA breaking-rejoining enzymes"/>
    <property type="match status" value="1"/>
</dbReference>
<name>A0A4R1GEG2_9BACT</name>
<comment type="similarity">
    <text evidence="1">Belongs to the 'phage' integrase family.</text>
</comment>
<evidence type="ECO:0000313" key="5">
    <source>
        <dbReference type="EMBL" id="TCK06348.1"/>
    </source>
</evidence>
<dbReference type="RefSeq" id="WP_132524803.1">
    <property type="nucleotide sequence ID" value="NZ_SMFV01000001.1"/>
</dbReference>
<keyword evidence="3" id="KW-0233">DNA recombination</keyword>
<dbReference type="PANTHER" id="PTHR30349">
    <property type="entry name" value="PHAGE INTEGRASE-RELATED"/>
    <property type="match status" value="1"/>
</dbReference>
<feature type="domain" description="Tyr recombinase" evidence="4">
    <location>
        <begin position="24"/>
        <end position="204"/>
    </location>
</feature>
<evidence type="ECO:0000256" key="2">
    <source>
        <dbReference type="ARBA" id="ARBA00023125"/>
    </source>
</evidence>
<dbReference type="Gene3D" id="1.10.443.10">
    <property type="entry name" value="Intergrase catalytic core"/>
    <property type="match status" value="1"/>
</dbReference>
<protein>
    <submittedName>
        <fullName evidence="5">Phage integrase family protein</fullName>
    </submittedName>
</protein>
<keyword evidence="2" id="KW-0238">DNA-binding</keyword>
<dbReference type="Pfam" id="PF00589">
    <property type="entry name" value="Phage_integrase"/>
    <property type="match status" value="1"/>
</dbReference>